<feature type="region of interest" description="Disordered" evidence="1">
    <location>
        <begin position="281"/>
        <end position="314"/>
    </location>
</feature>
<evidence type="ECO:0000256" key="1">
    <source>
        <dbReference type="SAM" id="MobiDB-lite"/>
    </source>
</evidence>
<dbReference type="EMBL" id="HBFR01012533">
    <property type="protein sequence ID" value="CAD8881848.1"/>
    <property type="molecule type" value="Transcribed_RNA"/>
</dbReference>
<gene>
    <name evidence="2" type="ORF">CHYS00102_LOCUS9036</name>
</gene>
<sequence>MTLMSAAMLRKDRATDVAGEMSQLNISTTDAREPDAVERVIIFDWDDTICPSTFVTRAEITTLNDLSPDMRSVFAEICRCAEKALVKAAKYGEVIIITSADEGWVEYSAEKFVPQLIPVLKGIRVISARSNYEEFYPGKSLCWKAAAFAHEANAIFHPVSPEPAAPTTKYASDDDECSTASTATCSTASSAASSAVRREILSFGDSMDERTAVRVVGTQLEAVSKSIKFIPRPSPVQILGELSILVEQMASVCKDAAENIDVEISRSHAMKAATKIMDGVCEEEERGSGSGGAGSGAKPSKSKSTLLSTIKALL</sequence>
<dbReference type="AlphaFoldDB" id="A0A7S1BC99"/>
<name>A0A7S1BC99_9STRA</name>
<accession>A0A7S1BC99</accession>
<reference evidence="2" key="1">
    <citation type="submission" date="2021-01" db="EMBL/GenBank/DDBJ databases">
        <authorList>
            <person name="Corre E."/>
            <person name="Pelletier E."/>
            <person name="Niang G."/>
            <person name="Scheremetjew M."/>
            <person name="Finn R."/>
            <person name="Kale V."/>
            <person name="Holt S."/>
            <person name="Cochrane G."/>
            <person name="Meng A."/>
            <person name="Brown T."/>
            <person name="Cohen L."/>
        </authorList>
    </citation>
    <scope>NUCLEOTIDE SEQUENCE</scope>
    <source>
        <strain evidence="2">308</strain>
    </source>
</reference>
<protein>
    <submittedName>
        <fullName evidence="2">Uncharacterized protein</fullName>
    </submittedName>
</protein>
<evidence type="ECO:0000313" key="2">
    <source>
        <dbReference type="EMBL" id="CAD8881848.1"/>
    </source>
</evidence>
<feature type="compositionally biased region" description="Low complexity" evidence="1">
    <location>
        <begin position="296"/>
        <end position="314"/>
    </location>
</feature>
<dbReference type="PANTHER" id="PTHR38899">
    <property type="entry name" value="DOMAIN OOKINETE PROTEIN, PUTATIVE-RELATED"/>
    <property type="match status" value="1"/>
</dbReference>
<organism evidence="2">
    <name type="scientific">Corethron hystrix</name>
    <dbReference type="NCBI Taxonomy" id="216773"/>
    <lineage>
        <taxon>Eukaryota</taxon>
        <taxon>Sar</taxon>
        <taxon>Stramenopiles</taxon>
        <taxon>Ochrophyta</taxon>
        <taxon>Bacillariophyta</taxon>
        <taxon>Coscinodiscophyceae</taxon>
        <taxon>Corethrophycidae</taxon>
        <taxon>Corethrales</taxon>
        <taxon>Corethraceae</taxon>
        <taxon>Corethron</taxon>
    </lineage>
</organism>
<proteinExistence type="predicted"/>
<dbReference type="PANTHER" id="PTHR38899:SF2">
    <property type="entry name" value="FCP1 HOMOLOGY DOMAIN-CONTAINING PROTEIN"/>
    <property type="match status" value="1"/>
</dbReference>